<reference evidence="2" key="2">
    <citation type="submission" date="2023-04" db="EMBL/GenBank/DDBJ databases">
        <authorList>
            <person name="Beletskiy A.V."/>
            <person name="Mardanov A.V."/>
            <person name="Ravin N.V."/>
        </authorList>
    </citation>
    <scope>NUCLEOTIDE SEQUENCE</scope>
    <source>
        <strain evidence="2">GKL-01</strain>
    </source>
</reference>
<protein>
    <submittedName>
        <fullName evidence="2">DUF4845 domain-containing protein</fullName>
    </submittedName>
</protein>
<feature type="transmembrane region" description="Helical" evidence="1">
    <location>
        <begin position="12"/>
        <end position="34"/>
    </location>
</feature>
<evidence type="ECO:0000313" key="2">
    <source>
        <dbReference type="EMBL" id="WGZ89696.1"/>
    </source>
</evidence>
<dbReference type="InterPro" id="IPR032314">
    <property type="entry name" value="DUF4845"/>
</dbReference>
<name>A0AA95H7W9_9GAMM</name>
<dbReference type="EMBL" id="CP124755">
    <property type="protein sequence ID" value="WGZ89696.1"/>
    <property type="molecule type" value="Genomic_DNA"/>
</dbReference>
<keyword evidence="1" id="KW-0472">Membrane</keyword>
<accession>A0AA95H7W9</accession>
<dbReference type="Proteomes" id="UP001300672">
    <property type="component" value="Chromosome"/>
</dbReference>
<reference evidence="2" key="1">
    <citation type="journal article" date="2023" name="Int. J. Mol. Sci.">
        <title>Metagenomics Revealed a New Genus 'Candidatus Thiocaldithrix dubininis' gen. nov., sp. nov. and a New Species 'Candidatus Thiothrix putei' sp. nov. in the Family Thiotrichaceae, Some Members of Which Have Traits of Both Na+- and H+-Motive Energetics.</title>
        <authorList>
            <person name="Ravin N.V."/>
            <person name="Muntyan M.S."/>
            <person name="Smolyakov D.D."/>
            <person name="Rudenko T.S."/>
            <person name="Beletsky A.V."/>
            <person name="Mardanov A.V."/>
            <person name="Grabovich M.Y."/>
        </authorList>
    </citation>
    <scope>NUCLEOTIDE SEQUENCE</scope>
    <source>
        <strain evidence="2">GKL-01</strain>
    </source>
</reference>
<dbReference type="AlphaFoldDB" id="A0AA95H7W9"/>
<dbReference type="Pfam" id="PF16137">
    <property type="entry name" value="DUF4845"/>
    <property type="match status" value="1"/>
</dbReference>
<keyword evidence="1" id="KW-1133">Transmembrane helix</keyword>
<sequence>MRSQRGATFITWVAVAGIGIFMFLTGVKILPMYLEFYTVQSLINEIARNPESVNMSKQEILSKVDDFLNVNGINTLQKTDFSYEAAKANSSTKVLGVKYEVKKPWVANLQFLATFQYSAEIRKASAI</sequence>
<evidence type="ECO:0000256" key="1">
    <source>
        <dbReference type="SAM" id="Phobius"/>
    </source>
</evidence>
<proteinExistence type="predicted"/>
<organism evidence="2">
    <name type="scientific">Candidatus Thiocaldithrix dubininis</name>
    <dbReference type="NCBI Taxonomy" id="3080823"/>
    <lineage>
        <taxon>Bacteria</taxon>
        <taxon>Pseudomonadati</taxon>
        <taxon>Pseudomonadota</taxon>
        <taxon>Gammaproteobacteria</taxon>
        <taxon>Thiotrichales</taxon>
        <taxon>Thiotrichaceae</taxon>
        <taxon>Candidatus Thiocaldithrix</taxon>
    </lineage>
</organism>
<keyword evidence="1" id="KW-0812">Transmembrane</keyword>
<dbReference type="KEGG" id="tdu:QJT80_09295"/>
<gene>
    <name evidence="2" type="ORF">QJT80_09295</name>
</gene>